<evidence type="ECO:0000313" key="3">
    <source>
        <dbReference type="Proteomes" id="UP000001064"/>
    </source>
</evidence>
<reference evidence="3" key="1">
    <citation type="journal article" date="2011" name="Genome Biol.">
        <title>Comparative genomics of the social amoebae Dictyostelium discoideum and Dictyostelium purpureum.</title>
        <authorList>
            <consortium name="US DOE Joint Genome Institute (JGI-PGF)"/>
            <person name="Sucgang R."/>
            <person name="Kuo A."/>
            <person name="Tian X."/>
            <person name="Salerno W."/>
            <person name="Parikh A."/>
            <person name="Feasley C.L."/>
            <person name="Dalin E."/>
            <person name="Tu H."/>
            <person name="Huang E."/>
            <person name="Barry K."/>
            <person name="Lindquist E."/>
            <person name="Shapiro H."/>
            <person name="Bruce D."/>
            <person name="Schmutz J."/>
            <person name="Salamov A."/>
            <person name="Fey P."/>
            <person name="Gaudet P."/>
            <person name="Anjard C."/>
            <person name="Babu M.M."/>
            <person name="Basu S."/>
            <person name="Bushmanova Y."/>
            <person name="van der Wel H."/>
            <person name="Katoh-Kurasawa M."/>
            <person name="Dinh C."/>
            <person name="Coutinho P.M."/>
            <person name="Saito T."/>
            <person name="Elias M."/>
            <person name="Schaap P."/>
            <person name="Kay R.R."/>
            <person name="Henrissat B."/>
            <person name="Eichinger L."/>
            <person name="Rivero F."/>
            <person name="Putnam N.H."/>
            <person name="West C.M."/>
            <person name="Loomis W.F."/>
            <person name="Chisholm R.L."/>
            <person name="Shaulsky G."/>
            <person name="Strassmann J.E."/>
            <person name="Queller D.C."/>
            <person name="Kuspa A."/>
            <person name="Grigoriev I.V."/>
        </authorList>
    </citation>
    <scope>NUCLEOTIDE SEQUENCE [LARGE SCALE GENOMIC DNA]</scope>
    <source>
        <strain evidence="3">QSDP1</strain>
    </source>
</reference>
<dbReference type="VEuPathDB" id="AmoebaDB:DICPUDRAFT_150157"/>
<dbReference type="GeneID" id="10500166"/>
<keyword evidence="1" id="KW-0472">Membrane</keyword>
<accession>F0ZFL1</accession>
<dbReference type="AlphaFoldDB" id="F0ZFL1"/>
<dbReference type="KEGG" id="dpp:DICPUDRAFT_150157"/>
<dbReference type="RefSeq" id="XP_003286204.1">
    <property type="nucleotide sequence ID" value="XM_003286156.1"/>
</dbReference>
<organism evidence="2 3">
    <name type="scientific">Dictyostelium purpureum</name>
    <name type="common">Slime mold</name>
    <dbReference type="NCBI Taxonomy" id="5786"/>
    <lineage>
        <taxon>Eukaryota</taxon>
        <taxon>Amoebozoa</taxon>
        <taxon>Evosea</taxon>
        <taxon>Eumycetozoa</taxon>
        <taxon>Dictyostelia</taxon>
        <taxon>Dictyosteliales</taxon>
        <taxon>Dictyosteliaceae</taxon>
        <taxon>Dictyostelium</taxon>
    </lineage>
</organism>
<evidence type="ECO:0000256" key="1">
    <source>
        <dbReference type="SAM" id="Phobius"/>
    </source>
</evidence>
<evidence type="ECO:0000313" key="2">
    <source>
        <dbReference type="EMBL" id="EGC37234.1"/>
    </source>
</evidence>
<keyword evidence="1" id="KW-1133">Transmembrane helix</keyword>
<dbReference type="EMBL" id="GL871004">
    <property type="protein sequence ID" value="EGC37234.1"/>
    <property type="molecule type" value="Genomic_DNA"/>
</dbReference>
<sequence length="52" mass="6142">MRKSERISVYVGNVCGLLLIFFELIIAKFDEADYDLMMVMMINHPWVFAEKN</sequence>
<gene>
    <name evidence="2" type="ORF">DICPUDRAFT_150157</name>
</gene>
<name>F0ZFL1_DICPU</name>
<feature type="transmembrane region" description="Helical" evidence="1">
    <location>
        <begin position="7"/>
        <end position="27"/>
    </location>
</feature>
<keyword evidence="3" id="KW-1185">Reference proteome</keyword>
<protein>
    <submittedName>
        <fullName evidence="2">Uncharacterized protein</fullName>
    </submittedName>
</protein>
<keyword evidence="1" id="KW-0812">Transmembrane</keyword>
<dbReference type="InParanoid" id="F0ZFL1"/>
<dbReference type="Proteomes" id="UP000001064">
    <property type="component" value="Unassembled WGS sequence"/>
</dbReference>
<proteinExistence type="predicted"/>